<evidence type="ECO:0000313" key="7">
    <source>
        <dbReference type="Proteomes" id="UP000747542"/>
    </source>
</evidence>
<dbReference type="InterPro" id="IPR040031">
    <property type="entry name" value="Codanin-1"/>
</dbReference>
<feature type="signal peptide" evidence="4">
    <location>
        <begin position="1"/>
        <end position="22"/>
    </location>
</feature>
<dbReference type="GO" id="GO:0003677">
    <property type="term" value="F:DNA binding"/>
    <property type="evidence" value="ECO:0007669"/>
    <property type="project" value="UniProtKB-UniRule"/>
</dbReference>
<dbReference type="PROSITE" id="PS50960">
    <property type="entry name" value="HTH_PSQ"/>
    <property type="match status" value="1"/>
</dbReference>
<keyword evidence="2 6" id="KW-0238">DNA-binding</keyword>
<evidence type="ECO:0000256" key="2">
    <source>
        <dbReference type="PROSITE-ProRule" id="PRU00320"/>
    </source>
</evidence>
<dbReference type="GO" id="GO:0006325">
    <property type="term" value="P:chromatin organization"/>
    <property type="evidence" value="ECO:0007669"/>
    <property type="project" value="TreeGrafter"/>
</dbReference>
<dbReference type="AlphaFoldDB" id="A0A8J5MW84"/>
<dbReference type="InterPro" id="IPR036388">
    <property type="entry name" value="WH-like_DNA-bd_sf"/>
</dbReference>
<keyword evidence="2" id="KW-0539">Nucleus</keyword>
<evidence type="ECO:0000256" key="4">
    <source>
        <dbReference type="SAM" id="SignalP"/>
    </source>
</evidence>
<feature type="DNA-binding region" description="H-T-H motif" evidence="2">
    <location>
        <begin position="65"/>
        <end position="85"/>
    </location>
</feature>
<dbReference type="Proteomes" id="UP000747542">
    <property type="component" value="Unassembled WGS sequence"/>
</dbReference>
<dbReference type="InterPro" id="IPR028171">
    <property type="entry name" value="Codanin-1_C"/>
</dbReference>
<accession>A0A8J5MW84</accession>
<feature type="chain" id="PRO_5035217884" evidence="4">
    <location>
        <begin position="23"/>
        <end position="485"/>
    </location>
</feature>
<name>A0A8J5MW84_HOMAM</name>
<feature type="domain" description="HTH psq-type" evidence="5">
    <location>
        <begin position="41"/>
        <end position="89"/>
    </location>
</feature>
<dbReference type="Pfam" id="PF04218">
    <property type="entry name" value="CENP-B_N"/>
    <property type="match status" value="1"/>
</dbReference>
<keyword evidence="7" id="KW-1185">Reference proteome</keyword>
<dbReference type="Pfam" id="PF15296">
    <property type="entry name" value="Codanin-1_C"/>
    <property type="match status" value="1"/>
</dbReference>
<evidence type="ECO:0000259" key="5">
    <source>
        <dbReference type="PROSITE" id="PS50960"/>
    </source>
</evidence>
<feature type="non-terminal residue" evidence="6">
    <location>
        <position position="1"/>
    </location>
</feature>
<feature type="region of interest" description="Disordered" evidence="3">
    <location>
        <begin position="90"/>
        <end position="120"/>
    </location>
</feature>
<dbReference type="Gene3D" id="1.10.10.10">
    <property type="entry name" value="Winged helix-like DNA-binding domain superfamily/Winged helix DNA-binding domain"/>
    <property type="match status" value="1"/>
</dbReference>
<proteinExistence type="predicted"/>
<dbReference type="EMBL" id="JAHLQT010022636">
    <property type="protein sequence ID" value="KAG7166118.1"/>
    <property type="molecule type" value="Genomic_DNA"/>
</dbReference>
<organism evidence="6 7">
    <name type="scientific">Homarus americanus</name>
    <name type="common">American lobster</name>
    <dbReference type="NCBI Taxonomy" id="6706"/>
    <lineage>
        <taxon>Eukaryota</taxon>
        <taxon>Metazoa</taxon>
        <taxon>Ecdysozoa</taxon>
        <taxon>Arthropoda</taxon>
        <taxon>Crustacea</taxon>
        <taxon>Multicrustacea</taxon>
        <taxon>Malacostraca</taxon>
        <taxon>Eumalacostraca</taxon>
        <taxon>Eucarida</taxon>
        <taxon>Decapoda</taxon>
        <taxon>Pleocyemata</taxon>
        <taxon>Astacidea</taxon>
        <taxon>Nephropoidea</taxon>
        <taxon>Nephropidae</taxon>
        <taxon>Homarus</taxon>
    </lineage>
</organism>
<comment type="subcellular location">
    <subcellularLocation>
        <location evidence="1 2">Nucleus</location>
    </subcellularLocation>
</comment>
<sequence>TSAKPRGQQSLIFNFCWWFITSTYITMPPKRPAAPSGSTPKRARRVLTLNEKNEVLKQLDSGMSYAAVGRHFGLNESSVRGIKRRAKDLKHALASSDDHGVGDGDGDDQELQREMRSKKAQTTITNFFSRRVPAIAEPAGILQQEAEAADTSQQQDVEAAGTSQQQDAVPAHTPQEDADLDSSYSSDWLCVCPPVNLCAALRQCASTGQLVVGVTWMVEFFSMVDPVALHSRHYLTVVMILVAVFRLLYVVRPVEPTGCQVCDVAYTTRSLTPYNGLLLKLLLGWLFDLPNFPDGLFFIDVGEIDIDYLEYSQTLDVLKANYRHLCVTCLRCLFTPTDDVMDRRTAEINTVLTQKGVSPHKDLKPTKGTGLPLTKTPSKQNIKGSPSKTPSKFLSVSMIESPQTTPLKGSDTQIVAERKLNLDESNFVDQQMITICCPFISELKNLLSDYWVGGGCSKGTNSYRKITPLSASDRTTSTHSQMQLQ</sequence>
<protein>
    <submittedName>
        <fullName evidence="6">Putative Codanin-1 C-terminus and CENP-B N-terminal DNA-binding domain-containing protein</fullName>
    </submittedName>
</protein>
<keyword evidence="4" id="KW-0732">Signal</keyword>
<reference evidence="6" key="1">
    <citation type="journal article" date="2021" name="Sci. Adv.">
        <title>The American lobster genome reveals insights on longevity, neural, and immune adaptations.</title>
        <authorList>
            <person name="Polinski J.M."/>
            <person name="Zimin A.V."/>
            <person name="Clark K.F."/>
            <person name="Kohn A.B."/>
            <person name="Sadowski N."/>
            <person name="Timp W."/>
            <person name="Ptitsyn A."/>
            <person name="Khanna P."/>
            <person name="Romanova D.Y."/>
            <person name="Williams P."/>
            <person name="Greenwood S.J."/>
            <person name="Moroz L.L."/>
            <person name="Walt D.R."/>
            <person name="Bodnar A.G."/>
        </authorList>
    </citation>
    <scope>NUCLEOTIDE SEQUENCE</scope>
    <source>
        <strain evidence="6">GMGI-L3</strain>
    </source>
</reference>
<feature type="region of interest" description="Disordered" evidence="3">
    <location>
        <begin position="357"/>
        <end position="390"/>
    </location>
</feature>
<evidence type="ECO:0000256" key="3">
    <source>
        <dbReference type="SAM" id="MobiDB-lite"/>
    </source>
</evidence>
<feature type="region of interest" description="Disordered" evidence="3">
    <location>
        <begin position="146"/>
        <end position="180"/>
    </location>
</feature>
<dbReference type="GO" id="GO:0005634">
    <property type="term" value="C:nucleus"/>
    <property type="evidence" value="ECO:0007669"/>
    <property type="project" value="UniProtKB-SubCell"/>
</dbReference>
<feature type="non-terminal residue" evidence="6">
    <location>
        <position position="485"/>
    </location>
</feature>
<dbReference type="InterPro" id="IPR007889">
    <property type="entry name" value="HTH_Psq"/>
</dbReference>
<gene>
    <name evidence="6" type="ORF">Hamer_G010919</name>
</gene>
<evidence type="ECO:0000313" key="6">
    <source>
        <dbReference type="EMBL" id="KAG7166118.1"/>
    </source>
</evidence>
<feature type="compositionally biased region" description="Polar residues" evidence="3">
    <location>
        <begin position="150"/>
        <end position="167"/>
    </location>
</feature>
<evidence type="ECO:0000256" key="1">
    <source>
        <dbReference type="ARBA" id="ARBA00004123"/>
    </source>
</evidence>
<comment type="caution">
    <text evidence="6">The sequence shown here is derived from an EMBL/GenBank/DDBJ whole genome shotgun (WGS) entry which is preliminary data.</text>
</comment>
<dbReference type="SUPFAM" id="SSF46689">
    <property type="entry name" value="Homeodomain-like"/>
    <property type="match status" value="1"/>
</dbReference>
<dbReference type="InterPro" id="IPR009057">
    <property type="entry name" value="Homeodomain-like_sf"/>
</dbReference>
<dbReference type="PANTHER" id="PTHR28678:SF1">
    <property type="entry name" value="CODANIN-1"/>
    <property type="match status" value="1"/>
</dbReference>
<dbReference type="PANTHER" id="PTHR28678">
    <property type="entry name" value="CODANIN-1"/>
    <property type="match status" value="1"/>
</dbReference>
<feature type="compositionally biased region" description="Polar residues" evidence="3">
    <location>
        <begin position="375"/>
        <end position="390"/>
    </location>
</feature>